<reference evidence="2 3" key="1">
    <citation type="journal article" date="2018" name="Front. Plant Sci.">
        <title>Red Clover (Trifolium pratense) and Zigzag Clover (T. medium) - A Picture of Genomic Similarities and Differences.</title>
        <authorList>
            <person name="Dluhosova J."/>
            <person name="Istvanek J."/>
            <person name="Nedelnik J."/>
            <person name="Repkova J."/>
        </authorList>
    </citation>
    <scope>NUCLEOTIDE SEQUENCE [LARGE SCALE GENOMIC DNA]</scope>
    <source>
        <strain evidence="3">cv. 10/8</strain>
        <tissue evidence="2">Leaf</tissue>
    </source>
</reference>
<feature type="non-terminal residue" evidence="2">
    <location>
        <position position="1"/>
    </location>
</feature>
<keyword evidence="1" id="KW-0472">Membrane</keyword>
<keyword evidence="1" id="KW-1133">Transmembrane helix</keyword>
<evidence type="ECO:0000313" key="2">
    <source>
        <dbReference type="EMBL" id="MCI57158.1"/>
    </source>
</evidence>
<dbReference type="AlphaFoldDB" id="A0A392T7Y2"/>
<feature type="transmembrane region" description="Helical" evidence="1">
    <location>
        <begin position="58"/>
        <end position="83"/>
    </location>
</feature>
<proteinExistence type="predicted"/>
<name>A0A392T7Y2_9FABA</name>
<accession>A0A392T7Y2</accession>
<evidence type="ECO:0000256" key="1">
    <source>
        <dbReference type="SAM" id="Phobius"/>
    </source>
</evidence>
<dbReference type="EMBL" id="LXQA010524320">
    <property type="protein sequence ID" value="MCI57158.1"/>
    <property type="molecule type" value="Genomic_DNA"/>
</dbReference>
<dbReference type="Proteomes" id="UP000265520">
    <property type="component" value="Unassembled WGS sequence"/>
</dbReference>
<protein>
    <submittedName>
        <fullName evidence="2">Uncharacterized protein</fullName>
    </submittedName>
</protein>
<sequence>FSVSSYHSSLPQRKKQHASDFLLVSFHILSSLPGHKFLPQPLENADAAFEPVLFWLWILVWTALVFPSSLNSCLLPVYTLLAVGNERD</sequence>
<organism evidence="2 3">
    <name type="scientific">Trifolium medium</name>
    <dbReference type="NCBI Taxonomy" id="97028"/>
    <lineage>
        <taxon>Eukaryota</taxon>
        <taxon>Viridiplantae</taxon>
        <taxon>Streptophyta</taxon>
        <taxon>Embryophyta</taxon>
        <taxon>Tracheophyta</taxon>
        <taxon>Spermatophyta</taxon>
        <taxon>Magnoliopsida</taxon>
        <taxon>eudicotyledons</taxon>
        <taxon>Gunneridae</taxon>
        <taxon>Pentapetalae</taxon>
        <taxon>rosids</taxon>
        <taxon>fabids</taxon>
        <taxon>Fabales</taxon>
        <taxon>Fabaceae</taxon>
        <taxon>Papilionoideae</taxon>
        <taxon>50 kb inversion clade</taxon>
        <taxon>NPAAA clade</taxon>
        <taxon>Hologalegina</taxon>
        <taxon>IRL clade</taxon>
        <taxon>Trifolieae</taxon>
        <taxon>Trifolium</taxon>
    </lineage>
</organism>
<keyword evidence="1" id="KW-0812">Transmembrane</keyword>
<evidence type="ECO:0000313" key="3">
    <source>
        <dbReference type="Proteomes" id="UP000265520"/>
    </source>
</evidence>
<keyword evidence="3" id="KW-1185">Reference proteome</keyword>
<comment type="caution">
    <text evidence="2">The sequence shown here is derived from an EMBL/GenBank/DDBJ whole genome shotgun (WGS) entry which is preliminary data.</text>
</comment>